<reference evidence="1" key="2">
    <citation type="journal article" date="2015" name="Data Brief">
        <title>Shoot transcriptome of the giant reed, Arundo donax.</title>
        <authorList>
            <person name="Barrero R.A."/>
            <person name="Guerrero F.D."/>
            <person name="Moolhuijzen P."/>
            <person name="Goolsby J.A."/>
            <person name="Tidwell J."/>
            <person name="Bellgard S.E."/>
            <person name="Bellgard M.I."/>
        </authorList>
    </citation>
    <scope>NUCLEOTIDE SEQUENCE</scope>
    <source>
        <tissue evidence="1">Shoot tissue taken approximately 20 cm above the soil surface</tissue>
    </source>
</reference>
<name>A0A0A9DVI9_ARUDO</name>
<accession>A0A0A9DVI9</accession>
<reference evidence="1" key="1">
    <citation type="submission" date="2014-09" db="EMBL/GenBank/DDBJ databases">
        <authorList>
            <person name="Magalhaes I.L.F."/>
            <person name="Oliveira U."/>
            <person name="Santos F.R."/>
            <person name="Vidigal T.H.D.A."/>
            <person name="Brescovit A.D."/>
            <person name="Santos A.J."/>
        </authorList>
    </citation>
    <scope>NUCLEOTIDE SEQUENCE</scope>
    <source>
        <tissue evidence="1">Shoot tissue taken approximately 20 cm above the soil surface</tissue>
    </source>
</reference>
<dbReference type="AlphaFoldDB" id="A0A0A9DVI9"/>
<organism evidence="1">
    <name type="scientific">Arundo donax</name>
    <name type="common">Giant reed</name>
    <name type="synonym">Donax arundinaceus</name>
    <dbReference type="NCBI Taxonomy" id="35708"/>
    <lineage>
        <taxon>Eukaryota</taxon>
        <taxon>Viridiplantae</taxon>
        <taxon>Streptophyta</taxon>
        <taxon>Embryophyta</taxon>
        <taxon>Tracheophyta</taxon>
        <taxon>Spermatophyta</taxon>
        <taxon>Magnoliopsida</taxon>
        <taxon>Liliopsida</taxon>
        <taxon>Poales</taxon>
        <taxon>Poaceae</taxon>
        <taxon>PACMAD clade</taxon>
        <taxon>Arundinoideae</taxon>
        <taxon>Arundineae</taxon>
        <taxon>Arundo</taxon>
    </lineage>
</organism>
<protein>
    <submittedName>
        <fullName evidence="1">Uncharacterized protein</fullName>
    </submittedName>
</protein>
<evidence type="ECO:0000313" key="1">
    <source>
        <dbReference type="EMBL" id="JAD91831.1"/>
    </source>
</evidence>
<proteinExistence type="predicted"/>
<sequence length="62" mass="7402">MPYLLCVLTTYNLISSRMNLRLSQLGYKIERPNFHGVFEHANCKCSTLLQFHKKFVHLYRLN</sequence>
<dbReference type="EMBL" id="GBRH01206064">
    <property type="protein sequence ID" value="JAD91831.1"/>
    <property type="molecule type" value="Transcribed_RNA"/>
</dbReference>